<protein>
    <submittedName>
        <fullName evidence="7">Nitrogenase iron protein</fullName>
        <ecNumber evidence="7">1.18.6.1</ecNumber>
    </submittedName>
</protein>
<keyword evidence="6" id="KW-0067">ATP-binding</keyword>
<reference evidence="8" key="1">
    <citation type="submission" date="2015-01" db="EMBL/GenBank/DDBJ databases">
        <authorList>
            <person name="Manzoor Shahid"/>
            <person name="Zubair Saima"/>
        </authorList>
    </citation>
    <scope>NUCLEOTIDE SEQUENCE [LARGE SCALE GENOMIC DNA]</scope>
    <source>
        <strain evidence="8">Sp3</strain>
    </source>
</reference>
<dbReference type="AlphaFoldDB" id="A0A0B7MJ86"/>
<dbReference type="Gene3D" id="3.40.50.300">
    <property type="entry name" value="P-loop containing nucleotide triphosphate hydrolases"/>
    <property type="match status" value="1"/>
</dbReference>
<evidence type="ECO:0000256" key="6">
    <source>
        <dbReference type="ARBA" id="ARBA00022840"/>
    </source>
</evidence>
<dbReference type="GO" id="GO:0005524">
    <property type="term" value="F:ATP binding"/>
    <property type="evidence" value="ECO:0007669"/>
    <property type="project" value="UniProtKB-KW"/>
</dbReference>
<organism evidence="7 8">
    <name type="scientific">Syntrophaceticus schinkii</name>
    <dbReference type="NCBI Taxonomy" id="499207"/>
    <lineage>
        <taxon>Bacteria</taxon>
        <taxon>Bacillati</taxon>
        <taxon>Bacillota</taxon>
        <taxon>Clostridia</taxon>
        <taxon>Thermoanaerobacterales</taxon>
        <taxon>Thermoanaerobacterales Family III. Incertae Sedis</taxon>
        <taxon>Syntrophaceticus</taxon>
    </lineage>
</organism>
<dbReference type="GO" id="GO:0046872">
    <property type="term" value="F:metal ion binding"/>
    <property type="evidence" value="ECO:0007669"/>
    <property type="project" value="UniProtKB-KW"/>
</dbReference>
<accession>A0A0B7MJ86</accession>
<keyword evidence="4" id="KW-0479">Metal-binding</keyword>
<evidence type="ECO:0000256" key="1">
    <source>
        <dbReference type="ARBA" id="ARBA00001966"/>
    </source>
</evidence>
<dbReference type="InterPro" id="IPR027417">
    <property type="entry name" value="P-loop_NTPase"/>
</dbReference>
<dbReference type="EMBL" id="CDRZ01000273">
    <property type="protein sequence ID" value="CEO90120.1"/>
    <property type="molecule type" value="Genomic_DNA"/>
</dbReference>
<dbReference type="EC" id="1.18.6.1" evidence="7"/>
<keyword evidence="8" id="KW-1185">Reference proteome</keyword>
<comment type="function">
    <text evidence="2">The key enzymatic reactions in nitrogen fixation are catalyzed by the nitrogenase complex, which has 2 components: the iron protein and the molybdenum-iron protein.</text>
</comment>
<evidence type="ECO:0000313" key="7">
    <source>
        <dbReference type="EMBL" id="CEO90120.1"/>
    </source>
</evidence>
<evidence type="ECO:0000313" key="8">
    <source>
        <dbReference type="Proteomes" id="UP000046155"/>
    </source>
</evidence>
<evidence type="ECO:0000256" key="2">
    <source>
        <dbReference type="ARBA" id="ARBA00002234"/>
    </source>
</evidence>
<dbReference type="OrthoDB" id="9778641at2"/>
<dbReference type="InterPro" id="IPR000392">
    <property type="entry name" value="NifH/frxC"/>
</dbReference>
<proteinExistence type="inferred from homology"/>
<comment type="cofactor">
    <cofactor evidence="1">
        <name>[4Fe-4S] cluster</name>
        <dbReference type="ChEBI" id="CHEBI:49883"/>
    </cofactor>
</comment>
<sequence length="130" mass="14581">MRFMHLRVAVSCPYDYALGLTRLIREEWELEVAMVSLPTTPERNKAEDLFRAIEQFQGRGYAQLKGVILNARGVPDESALVQAAAEEMGTQVIIEIPRDIAVQFCEEKNMTVVQGSPDSSLAQVITGWLR</sequence>
<gene>
    <name evidence="7" type="primary">nifH</name>
    <name evidence="7" type="ORF">SSCH_730019</name>
</gene>
<dbReference type="SUPFAM" id="SSF52540">
    <property type="entry name" value="P-loop containing nucleoside triphosphate hydrolases"/>
    <property type="match status" value="1"/>
</dbReference>
<keyword evidence="5" id="KW-0547">Nucleotide-binding</keyword>
<evidence type="ECO:0000256" key="4">
    <source>
        <dbReference type="ARBA" id="ARBA00022723"/>
    </source>
</evidence>
<comment type="similarity">
    <text evidence="3">Belongs to the NifH/BchL/ChlL family.</text>
</comment>
<dbReference type="Pfam" id="PF00142">
    <property type="entry name" value="Fer4_NifH"/>
    <property type="match status" value="1"/>
</dbReference>
<evidence type="ECO:0000256" key="3">
    <source>
        <dbReference type="ARBA" id="ARBA00005504"/>
    </source>
</evidence>
<name>A0A0B7MJ86_9FIRM</name>
<dbReference type="Proteomes" id="UP000046155">
    <property type="component" value="Unassembled WGS sequence"/>
</dbReference>
<dbReference type="GO" id="GO:0016163">
    <property type="term" value="F:nitrogenase activity"/>
    <property type="evidence" value="ECO:0007669"/>
    <property type="project" value="UniProtKB-EC"/>
</dbReference>
<keyword evidence="7" id="KW-0560">Oxidoreductase</keyword>
<evidence type="ECO:0000256" key="5">
    <source>
        <dbReference type="ARBA" id="ARBA00022741"/>
    </source>
</evidence>